<evidence type="ECO:0000256" key="6">
    <source>
        <dbReference type="ARBA" id="ARBA00023136"/>
    </source>
</evidence>
<dbReference type="PANTHER" id="PTHR30012:SF0">
    <property type="entry name" value="TYPE II SECRETION SYSTEM PROTEIN F-RELATED"/>
    <property type="match status" value="1"/>
</dbReference>
<evidence type="ECO:0000259" key="8">
    <source>
        <dbReference type="Pfam" id="PF00482"/>
    </source>
</evidence>
<dbReference type="InterPro" id="IPR018076">
    <property type="entry name" value="T2SS_GspF_dom"/>
</dbReference>
<dbReference type="Gene3D" id="1.20.81.30">
    <property type="entry name" value="Type II secretion system (T2SS), domain F"/>
    <property type="match status" value="2"/>
</dbReference>
<dbReference type="InterPro" id="IPR003004">
    <property type="entry name" value="GspF/PilC"/>
</dbReference>
<comment type="similarity">
    <text evidence="2">Belongs to the GSP F family.</text>
</comment>
<feature type="domain" description="Type II secretion system protein GspF" evidence="8">
    <location>
        <begin position="271"/>
        <end position="392"/>
    </location>
</feature>
<evidence type="ECO:0000256" key="4">
    <source>
        <dbReference type="ARBA" id="ARBA00022692"/>
    </source>
</evidence>
<proteinExistence type="inferred from homology"/>
<evidence type="ECO:0000256" key="1">
    <source>
        <dbReference type="ARBA" id="ARBA00004651"/>
    </source>
</evidence>
<protein>
    <recommendedName>
        <fullName evidence="8">Type II secretion system protein GspF domain-containing protein</fullName>
    </recommendedName>
</protein>
<reference evidence="9 10" key="1">
    <citation type="journal article" date="2020" name="Microorganisms">
        <title>Osmotic Adaptation and Compatible Solute Biosynthesis of Phototrophic Bacteria as Revealed from Genome Analyses.</title>
        <authorList>
            <person name="Imhoff J.F."/>
            <person name="Rahn T."/>
            <person name="Kunzel S."/>
            <person name="Keller A."/>
            <person name="Neulinger S.C."/>
        </authorList>
    </citation>
    <scope>NUCLEOTIDE SEQUENCE [LARGE SCALE GENOMIC DNA]</scope>
    <source>
        <strain evidence="9 10">DSM 15116</strain>
    </source>
</reference>
<keyword evidence="5 7" id="KW-1133">Transmembrane helix</keyword>
<organism evidence="9 10">
    <name type="scientific">Halorhodospira neutriphila</name>
    <dbReference type="NCBI Taxonomy" id="168379"/>
    <lineage>
        <taxon>Bacteria</taxon>
        <taxon>Pseudomonadati</taxon>
        <taxon>Pseudomonadota</taxon>
        <taxon>Gammaproteobacteria</taxon>
        <taxon>Chromatiales</taxon>
        <taxon>Ectothiorhodospiraceae</taxon>
        <taxon>Halorhodospira</taxon>
    </lineage>
</organism>
<keyword evidence="6 7" id="KW-0472">Membrane</keyword>
<accession>A0ABS1E4T0</accession>
<evidence type="ECO:0000313" key="10">
    <source>
        <dbReference type="Proteomes" id="UP000738126"/>
    </source>
</evidence>
<dbReference type="PANTHER" id="PTHR30012">
    <property type="entry name" value="GENERAL SECRETION PATHWAY PROTEIN"/>
    <property type="match status" value="1"/>
</dbReference>
<evidence type="ECO:0000256" key="7">
    <source>
        <dbReference type="SAM" id="Phobius"/>
    </source>
</evidence>
<evidence type="ECO:0000256" key="2">
    <source>
        <dbReference type="ARBA" id="ARBA00005745"/>
    </source>
</evidence>
<feature type="transmembrane region" description="Helical" evidence="7">
    <location>
        <begin position="373"/>
        <end position="394"/>
    </location>
</feature>
<feature type="transmembrane region" description="Helical" evidence="7">
    <location>
        <begin position="166"/>
        <end position="189"/>
    </location>
</feature>
<comment type="caution">
    <text evidence="9">The sequence shown here is derived from an EMBL/GenBank/DDBJ whole genome shotgun (WGS) entry which is preliminary data.</text>
</comment>
<keyword evidence="4 7" id="KW-0812">Transmembrane</keyword>
<dbReference type="Proteomes" id="UP000738126">
    <property type="component" value="Unassembled WGS sequence"/>
</dbReference>
<name>A0ABS1E4T0_9GAMM</name>
<dbReference type="Pfam" id="PF00482">
    <property type="entry name" value="T2SSF"/>
    <property type="match status" value="2"/>
</dbReference>
<dbReference type="PRINTS" id="PR00812">
    <property type="entry name" value="BCTERIALGSPF"/>
</dbReference>
<dbReference type="EMBL" id="NRSH01000011">
    <property type="protein sequence ID" value="MBK1725819.1"/>
    <property type="molecule type" value="Genomic_DNA"/>
</dbReference>
<keyword evidence="10" id="KW-1185">Reference proteome</keyword>
<sequence>MPFYLYTAIDRAGAPVRGRARHASLDELARELGLRGETLYRFTALPDGFARLGEALRRKPRTADVAEFCNNLAIYIGGGVDFQSALNDMADATRSGPMRRQLREVKRLLYAGYPFSEALRQTGAFPEIVVNMAAIGEESGTIDRTLADAGAHLDRMLAIRNAVFRALLYPMFALFVFFAALLFWLAFVIPQLEQVFRQMNVALPPITRNVLAISGWFQEHWLGVLVGVLLIPVALKGLRWLKGPGRLIDAGLWRMPIVGRLVRGSQWAFYFQYLGVMYASGVVITRALEAVRESTTNKDFRRRLAPIEEQLRTGEPLETAFARTRAFEPLGVRMIGLGEQTGSLDGQLRKLAEIYYRRVQNLVEVVSKLFEPIIVLVVGLFFVIFVVAVVGPIYQMVRDVGAGL</sequence>
<feature type="domain" description="Type II secretion system protein GspF" evidence="8">
    <location>
        <begin position="68"/>
        <end position="190"/>
    </location>
</feature>
<evidence type="ECO:0000256" key="5">
    <source>
        <dbReference type="ARBA" id="ARBA00022989"/>
    </source>
</evidence>
<gene>
    <name evidence="9" type="ORF">CKO13_02035</name>
</gene>
<dbReference type="InterPro" id="IPR042094">
    <property type="entry name" value="T2SS_GspF_sf"/>
</dbReference>
<keyword evidence="3" id="KW-1003">Cell membrane</keyword>
<evidence type="ECO:0000313" key="9">
    <source>
        <dbReference type="EMBL" id="MBK1725819.1"/>
    </source>
</evidence>
<evidence type="ECO:0000256" key="3">
    <source>
        <dbReference type="ARBA" id="ARBA00022475"/>
    </source>
</evidence>
<feature type="transmembrane region" description="Helical" evidence="7">
    <location>
        <begin position="220"/>
        <end position="238"/>
    </location>
</feature>
<comment type="subcellular location">
    <subcellularLocation>
        <location evidence="1">Cell membrane</location>
        <topology evidence="1">Multi-pass membrane protein</topology>
    </subcellularLocation>
</comment>
<dbReference type="RefSeq" id="WP_200256329.1">
    <property type="nucleotide sequence ID" value="NZ_NRSH01000011.1"/>
</dbReference>